<evidence type="ECO:0000313" key="5">
    <source>
        <dbReference type="EMBL" id="CAG4642968.1"/>
    </source>
</evidence>
<keyword evidence="2" id="KW-0689">Ribosomal protein</keyword>
<name>A0A9N6WQT5_9CRUS</name>
<sequence>MASCLLRPLNSIFSFSTNLLKNQVNGSVKIDHQVRYRWADWRMMKDYKKRVCLVQHAPERMRITALRKNDILPAEIKEIAHDEIKALPRNSSIVKIRSRCAVTSRPRGVVYRWRLSRIVWRHLADYNKLSGVQRAMW</sequence>
<dbReference type="PANTHER" id="PTHR19836:SF19">
    <property type="entry name" value="SMALL RIBOSOMAL SUBUNIT PROTEIN US14M"/>
    <property type="match status" value="1"/>
</dbReference>
<dbReference type="PANTHER" id="PTHR19836">
    <property type="entry name" value="30S RIBOSOMAL PROTEIN S14"/>
    <property type="match status" value="1"/>
</dbReference>
<protein>
    <recommendedName>
        <fullName evidence="4">28S ribosomal protein S14, mitochondrial</fullName>
    </recommendedName>
</protein>
<accession>A0A9N6WQT5</accession>
<dbReference type="SUPFAM" id="SSF57716">
    <property type="entry name" value="Glucocorticoid receptor-like (DNA-binding domain)"/>
    <property type="match status" value="1"/>
</dbReference>
<reference evidence="5" key="1">
    <citation type="submission" date="2021-04" db="EMBL/GenBank/DDBJ databases">
        <authorList>
            <person name="Cornetti L."/>
        </authorList>
    </citation>
    <scope>NUCLEOTIDE SEQUENCE</scope>
</reference>
<dbReference type="Gene3D" id="1.10.287.1480">
    <property type="match status" value="1"/>
</dbReference>
<dbReference type="Pfam" id="PF00253">
    <property type="entry name" value="Ribosomal_S14"/>
    <property type="match status" value="1"/>
</dbReference>
<dbReference type="GO" id="GO:0006412">
    <property type="term" value="P:translation"/>
    <property type="evidence" value="ECO:0007669"/>
    <property type="project" value="InterPro"/>
</dbReference>
<dbReference type="GO" id="GO:0005763">
    <property type="term" value="C:mitochondrial small ribosomal subunit"/>
    <property type="evidence" value="ECO:0007669"/>
    <property type="project" value="TreeGrafter"/>
</dbReference>
<keyword evidence="3" id="KW-0687">Ribonucleoprotein</keyword>
<evidence type="ECO:0000256" key="3">
    <source>
        <dbReference type="ARBA" id="ARBA00023274"/>
    </source>
</evidence>
<dbReference type="InterPro" id="IPR001209">
    <property type="entry name" value="Ribosomal_uS14"/>
</dbReference>
<gene>
    <name evidence="5" type="primary">EOG090X0MNX</name>
</gene>
<evidence type="ECO:0000256" key="4">
    <source>
        <dbReference type="ARBA" id="ARBA00083755"/>
    </source>
</evidence>
<comment type="similarity">
    <text evidence="1">Belongs to the universal ribosomal protein uS14 family.</text>
</comment>
<evidence type="ECO:0000256" key="1">
    <source>
        <dbReference type="ARBA" id="ARBA00009083"/>
    </source>
</evidence>
<dbReference type="FunFam" id="1.10.287.1480:FF:000001">
    <property type="entry name" value="30S ribosomal protein S14"/>
    <property type="match status" value="1"/>
</dbReference>
<dbReference type="AlphaFoldDB" id="A0A9N6WQT5"/>
<organism evidence="5">
    <name type="scientific">Evadne anonyx</name>
    <dbReference type="NCBI Taxonomy" id="141404"/>
    <lineage>
        <taxon>Eukaryota</taxon>
        <taxon>Metazoa</taxon>
        <taxon>Ecdysozoa</taxon>
        <taxon>Arthropoda</taxon>
        <taxon>Crustacea</taxon>
        <taxon>Branchiopoda</taxon>
        <taxon>Diplostraca</taxon>
        <taxon>Cladocera</taxon>
        <taxon>Onychopoda</taxon>
        <taxon>Podonidae</taxon>
        <taxon>Evadne</taxon>
    </lineage>
</organism>
<dbReference type="EMBL" id="OC986313">
    <property type="protein sequence ID" value="CAG4642968.1"/>
    <property type="molecule type" value="Genomic_DNA"/>
</dbReference>
<dbReference type="GO" id="GO:0003735">
    <property type="term" value="F:structural constituent of ribosome"/>
    <property type="evidence" value="ECO:0007669"/>
    <property type="project" value="InterPro"/>
</dbReference>
<proteinExistence type="inferred from homology"/>
<evidence type="ECO:0000256" key="2">
    <source>
        <dbReference type="ARBA" id="ARBA00022980"/>
    </source>
</evidence>